<evidence type="ECO:0000313" key="2">
    <source>
        <dbReference type="EMBL" id="PIL25658.1"/>
    </source>
</evidence>
<accession>A0A2G8RWF4</accession>
<sequence length="210" mass="23367">MRSVARSVVRILGGRARGRGGDASGRTRMVVTGGVRVALYRLARWDRRDASRATRCVTRRMRRDLRRRARGGGTNVGRGMLRDVASSVRRELGRLARGDGARRRSTVGDVPGPMMRVLWRRPSGSRRDAGRRTTLLVTSGVRVTLGRRHRRSGTSRDASRTTSRSIASGMRRDLGRQAGRGGRNTGRGTCWGLPGVVRRELRRRTNRGDI</sequence>
<feature type="region of interest" description="Disordered" evidence="1">
    <location>
        <begin position="145"/>
        <end position="192"/>
    </location>
</feature>
<protein>
    <submittedName>
        <fullName evidence="2">Uncharacterized protein</fullName>
    </submittedName>
</protein>
<reference evidence="2 3" key="1">
    <citation type="journal article" date="2015" name="Sci. Rep.">
        <title>Chromosome-level genome map provides insights into diverse defense mechanisms in the medicinal fungus Ganoderma sinense.</title>
        <authorList>
            <person name="Zhu Y."/>
            <person name="Xu J."/>
            <person name="Sun C."/>
            <person name="Zhou S."/>
            <person name="Xu H."/>
            <person name="Nelson D.R."/>
            <person name="Qian J."/>
            <person name="Song J."/>
            <person name="Luo H."/>
            <person name="Xiang L."/>
            <person name="Li Y."/>
            <person name="Xu Z."/>
            <person name="Ji A."/>
            <person name="Wang L."/>
            <person name="Lu S."/>
            <person name="Hayward A."/>
            <person name="Sun W."/>
            <person name="Li X."/>
            <person name="Schwartz D.C."/>
            <person name="Wang Y."/>
            <person name="Chen S."/>
        </authorList>
    </citation>
    <scope>NUCLEOTIDE SEQUENCE [LARGE SCALE GENOMIC DNA]</scope>
    <source>
        <strain evidence="2 3">ZZ0214-1</strain>
    </source>
</reference>
<dbReference type="AlphaFoldDB" id="A0A2G8RWF4"/>
<dbReference type="Proteomes" id="UP000230002">
    <property type="component" value="Unassembled WGS sequence"/>
</dbReference>
<comment type="caution">
    <text evidence="2">The sequence shown here is derived from an EMBL/GenBank/DDBJ whole genome shotgun (WGS) entry which is preliminary data.</text>
</comment>
<organism evidence="2 3">
    <name type="scientific">Ganoderma sinense ZZ0214-1</name>
    <dbReference type="NCBI Taxonomy" id="1077348"/>
    <lineage>
        <taxon>Eukaryota</taxon>
        <taxon>Fungi</taxon>
        <taxon>Dikarya</taxon>
        <taxon>Basidiomycota</taxon>
        <taxon>Agaricomycotina</taxon>
        <taxon>Agaricomycetes</taxon>
        <taxon>Polyporales</taxon>
        <taxon>Polyporaceae</taxon>
        <taxon>Ganoderma</taxon>
    </lineage>
</organism>
<proteinExistence type="predicted"/>
<evidence type="ECO:0000256" key="1">
    <source>
        <dbReference type="SAM" id="MobiDB-lite"/>
    </source>
</evidence>
<evidence type="ECO:0000313" key="3">
    <source>
        <dbReference type="Proteomes" id="UP000230002"/>
    </source>
</evidence>
<dbReference type="EMBL" id="AYKW01000045">
    <property type="protein sequence ID" value="PIL25658.1"/>
    <property type="molecule type" value="Genomic_DNA"/>
</dbReference>
<gene>
    <name evidence="2" type="ORF">GSI_11408</name>
</gene>
<keyword evidence="3" id="KW-1185">Reference proteome</keyword>
<name>A0A2G8RWF4_9APHY</name>